<evidence type="ECO:0000313" key="2">
    <source>
        <dbReference type="EMBL" id="KIC63267.1"/>
    </source>
</evidence>
<accession>A0A0B4D3S9</accession>
<dbReference type="Proteomes" id="UP000031196">
    <property type="component" value="Unassembled WGS sequence"/>
</dbReference>
<dbReference type="EMBL" id="JWTB01000042">
    <property type="protein sequence ID" value="KIC63267.1"/>
    <property type="molecule type" value="Genomic_DNA"/>
</dbReference>
<organism evidence="2 3">
    <name type="scientific">Pseudarthrobacter phenanthrenivorans</name>
    <name type="common">Arthrobacter phenanthrenivorans</name>
    <dbReference type="NCBI Taxonomy" id="361575"/>
    <lineage>
        <taxon>Bacteria</taxon>
        <taxon>Bacillati</taxon>
        <taxon>Actinomycetota</taxon>
        <taxon>Actinomycetes</taxon>
        <taxon>Micrococcales</taxon>
        <taxon>Micrococcaceae</taxon>
        <taxon>Pseudarthrobacter</taxon>
    </lineage>
</organism>
<sequence>MTVRTTYASGEPCWADLQTPDVAAAKDFYGTLFGWTYQDFPTPDGRSYAQAFAGGQLVATIAPQSPLQLQAGTSAAWNIYLAVTDAAEVLEETRHSGGTVQFGPEQVGDTGVLGFLTPPGGGTTGIWQPGSHFGSHLYNEPGALAWAELFTPEPQAAVGFFQQLFGHEVTEYPQDDGGSYSTLLINGSEVAGIIPAGAGEDADWQVYFGAADIAAAAAAALAGGGRVLVEPDEHPSEGSLATIEDPQGGILNLIQVS</sequence>
<evidence type="ECO:0000313" key="3">
    <source>
        <dbReference type="Proteomes" id="UP000031196"/>
    </source>
</evidence>
<feature type="domain" description="VOC" evidence="1">
    <location>
        <begin position="143"/>
        <end position="256"/>
    </location>
</feature>
<dbReference type="OrthoDB" id="9793039at2"/>
<protein>
    <submittedName>
        <fullName evidence="2">Glyoxalase</fullName>
    </submittedName>
</protein>
<comment type="caution">
    <text evidence="2">The sequence shown here is derived from an EMBL/GenBank/DDBJ whole genome shotgun (WGS) entry which is preliminary data.</text>
</comment>
<feature type="domain" description="VOC" evidence="1">
    <location>
        <begin position="11"/>
        <end position="129"/>
    </location>
</feature>
<dbReference type="RefSeq" id="WP_043455727.1">
    <property type="nucleotide sequence ID" value="NZ_JWTB01000042.1"/>
</dbReference>
<dbReference type="InterPro" id="IPR052164">
    <property type="entry name" value="Anthracycline_SecMetBiosynth"/>
</dbReference>
<dbReference type="PROSITE" id="PS51819">
    <property type="entry name" value="VOC"/>
    <property type="match status" value="2"/>
</dbReference>
<evidence type="ECO:0000259" key="1">
    <source>
        <dbReference type="PROSITE" id="PS51819"/>
    </source>
</evidence>
<dbReference type="Gene3D" id="3.10.180.10">
    <property type="entry name" value="2,3-Dihydroxybiphenyl 1,2-Dioxygenase, domain 1"/>
    <property type="match status" value="2"/>
</dbReference>
<gene>
    <name evidence="2" type="ORF">RM50_18405</name>
</gene>
<dbReference type="Pfam" id="PF00903">
    <property type="entry name" value="Glyoxalase"/>
    <property type="match status" value="2"/>
</dbReference>
<dbReference type="InterPro" id="IPR004360">
    <property type="entry name" value="Glyas_Fos-R_dOase_dom"/>
</dbReference>
<dbReference type="CDD" id="cd07247">
    <property type="entry name" value="SgaA_N_like"/>
    <property type="match status" value="1"/>
</dbReference>
<dbReference type="InterPro" id="IPR029068">
    <property type="entry name" value="Glyas_Bleomycin-R_OHBP_Dase"/>
</dbReference>
<proteinExistence type="predicted"/>
<dbReference type="InterPro" id="IPR037523">
    <property type="entry name" value="VOC_core"/>
</dbReference>
<dbReference type="PANTHER" id="PTHR33993">
    <property type="entry name" value="GLYOXALASE-RELATED"/>
    <property type="match status" value="1"/>
</dbReference>
<reference evidence="2 3" key="1">
    <citation type="submission" date="2014-12" db="EMBL/GenBank/DDBJ databases">
        <title>Genome sequencing of Arthrobacter phenanthrenivorans SWC37.</title>
        <authorList>
            <person name="Tan P.W."/>
            <person name="Chan K.-G."/>
        </authorList>
    </citation>
    <scope>NUCLEOTIDE SEQUENCE [LARGE SCALE GENOMIC DNA]</scope>
    <source>
        <strain evidence="2 3">SWC37</strain>
    </source>
</reference>
<name>A0A0B4D3S9_PSEPS</name>
<dbReference type="PANTHER" id="PTHR33993:SF14">
    <property type="entry name" value="GB|AAF24581.1"/>
    <property type="match status" value="1"/>
</dbReference>
<dbReference type="AlphaFoldDB" id="A0A0B4D3S9"/>
<dbReference type="SUPFAM" id="SSF54593">
    <property type="entry name" value="Glyoxalase/Bleomycin resistance protein/Dihydroxybiphenyl dioxygenase"/>
    <property type="match status" value="2"/>
</dbReference>